<dbReference type="InterPro" id="IPR004140">
    <property type="entry name" value="Exo70"/>
</dbReference>
<gene>
    <name evidence="6" type="primary">EXO70_1</name>
    <name evidence="6" type="ORF">AAF712_010532</name>
</gene>
<dbReference type="EMBL" id="JBBXMP010000101">
    <property type="protein sequence ID" value="KAL0062598.1"/>
    <property type="molecule type" value="Genomic_DNA"/>
</dbReference>
<keyword evidence="4" id="KW-0653">Protein transport</keyword>
<name>A0ABR2ZPD2_9AGAR</name>
<comment type="caution">
    <text evidence="6">The sequence shown here is derived from an EMBL/GenBank/DDBJ whole genome shotgun (WGS) entry which is preliminary data.</text>
</comment>
<accession>A0ABR2ZPD2</accession>
<sequence>MDDESAEIELLEQNLNKTRQISQRMTSILNSFDTRLAKLEKSILPLYNSTQILNRRASNIEKALLKIDEVASNQEGVAAEEALILRGPQTGQLEAYQDALERLNASIAFKGADRDSMDTARLVETGAKKLTQLYTKLVAEGSSGTAPPPGSDIVQAPFPDSLIATLTSLVNFLRTLPVPSTHPSHPAAPPILSILKEAQRGYADMRGNWIKKCLETQGKRLLDRADTIDPGQTGRDFGSWVRSVLSVAQDEYRLLTELSPLSSSSVIASSYNTLLKPVLLLLNNTATSLVALAKRSLQKNGFIALVAYEALVSLQDSWDDIASWKASDDRKSGDEYKETLSSFRSLCQRLFPEVLADIKLGAMSRTSDTSVELMDSSISAVQFLSRLPETLVAAGDILTALGDGNWKMGEGMQVSKARAGGTDEQVLLEHYIYDIVNTSISTLNMVAKSQRRPPFNAVFLLNNIAYLRRNICIDPKDDRLLDYLSKPTQDVLNSNFRTAKSAYFDANFSPLMQALTDDPKEKAGRGATKEKFTRFYDLLEEVLERHKIAPVLEDDPEERDAVGSDVIKFVIPSLKAFTQKHREKEFSKSKWFVCSLRYATSLMRFPPSALSIWLVSLDPQKYIKMSADAVESQLKGIYR</sequence>
<reference evidence="6 7" key="1">
    <citation type="submission" date="2024-05" db="EMBL/GenBank/DDBJ databases">
        <title>A draft genome resource for the thread blight pathogen Marasmius tenuissimus strain MS-2.</title>
        <authorList>
            <person name="Yulfo-Soto G.E."/>
            <person name="Baruah I.K."/>
            <person name="Amoako-Attah I."/>
            <person name="Bukari Y."/>
            <person name="Meinhardt L.W."/>
            <person name="Bailey B.A."/>
            <person name="Cohen S.P."/>
        </authorList>
    </citation>
    <scope>NUCLEOTIDE SEQUENCE [LARGE SCALE GENOMIC DNA]</scope>
    <source>
        <strain evidence="6 7">MS-2</strain>
    </source>
</reference>
<dbReference type="Proteomes" id="UP001437256">
    <property type="component" value="Unassembled WGS sequence"/>
</dbReference>
<dbReference type="PANTHER" id="PTHR12542:SF41">
    <property type="entry name" value="EXOCYST COMPLEX COMPONENT 7"/>
    <property type="match status" value="1"/>
</dbReference>
<dbReference type="Gene3D" id="1.20.1280.170">
    <property type="entry name" value="Exocyst complex component Exo70"/>
    <property type="match status" value="1"/>
</dbReference>
<evidence type="ECO:0000313" key="6">
    <source>
        <dbReference type="EMBL" id="KAL0062598.1"/>
    </source>
</evidence>
<evidence type="ECO:0000256" key="2">
    <source>
        <dbReference type="ARBA" id="ARBA00022448"/>
    </source>
</evidence>
<dbReference type="PANTHER" id="PTHR12542">
    <property type="entry name" value="EXOCYST COMPLEX PROTEIN EXO70"/>
    <property type="match status" value="1"/>
</dbReference>
<keyword evidence="7" id="KW-1185">Reference proteome</keyword>
<comment type="function">
    <text evidence="4">Involved in the secretory pathway as part of the exocyst complex which tethers secretory vesicles to the sites of exocytosis. Also plays a role in the assembly of the exocyst.</text>
</comment>
<proteinExistence type="inferred from homology"/>
<dbReference type="InterPro" id="IPR046364">
    <property type="entry name" value="Exo70_C"/>
</dbReference>
<organism evidence="6 7">
    <name type="scientific">Marasmius tenuissimus</name>
    <dbReference type="NCBI Taxonomy" id="585030"/>
    <lineage>
        <taxon>Eukaryota</taxon>
        <taxon>Fungi</taxon>
        <taxon>Dikarya</taxon>
        <taxon>Basidiomycota</taxon>
        <taxon>Agaricomycotina</taxon>
        <taxon>Agaricomycetes</taxon>
        <taxon>Agaricomycetidae</taxon>
        <taxon>Agaricales</taxon>
        <taxon>Marasmiineae</taxon>
        <taxon>Marasmiaceae</taxon>
        <taxon>Marasmius</taxon>
    </lineage>
</organism>
<evidence type="ECO:0000256" key="4">
    <source>
        <dbReference type="RuleBase" id="RU365026"/>
    </source>
</evidence>
<evidence type="ECO:0000259" key="5">
    <source>
        <dbReference type="Pfam" id="PF03081"/>
    </source>
</evidence>
<evidence type="ECO:0000256" key="1">
    <source>
        <dbReference type="ARBA" id="ARBA00006756"/>
    </source>
</evidence>
<evidence type="ECO:0000313" key="7">
    <source>
        <dbReference type="Proteomes" id="UP001437256"/>
    </source>
</evidence>
<comment type="similarity">
    <text evidence="1 4">Belongs to the EXO70 family.</text>
</comment>
<keyword evidence="2 4" id="KW-0813">Transport</keyword>
<feature type="domain" description="Exocyst complex subunit Exo70 C-terminal" evidence="5">
    <location>
        <begin position="243"/>
        <end position="635"/>
    </location>
</feature>
<dbReference type="Pfam" id="PF03081">
    <property type="entry name" value="Exo70_C"/>
    <property type="match status" value="1"/>
</dbReference>
<protein>
    <recommendedName>
        <fullName evidence="4">Exocyst complex protein EXO70</fullName>
    </recommendedName>
</protein>
<evidence type="ECO:0000256" key="3">
    <source>
        <dbReference type="ARBA" id="ARBA00022483"/>
    </source>
</evidence>
<dbReference type="InterPro" id="IPR016159">
    <property type="entry name" value="Cullin_repeat-like_dom_sf"/>
</dbReference>
<dbReference type="SUPFAM" id="SSF74788">
    <property type="entry name" value="Cullin repeat-like"/>
    <property type="match status" value="1"/>
</dbReference>
<comment type="subcellular location">
    <subcellularLocation>
        <location evidence="4">Bud</location>
    </subcellularLocation>
    <subcellularLocation>
        <location evidence="4">Bud neck</location>
    </subcellularLocation>
</comment>
<keyword evidence="3 4" id="KW-0268">Exocytosis</keyword>